<evidence type="ECO:0000313" key="1">
    <source>
        <dbReference type="EMBL" id="MDX8036696.1"/>
    </source>
</evidence>
<dbReference type="EMBL" id="JAXAVW010000048">
    <property type="protein sequence ID" value="MDX8036696.1"/>
    <property type="molecule type" value="Genomic_DNA"/>
</dbReference>
<dbReference type="RefSeq" id="WP_319971693.1">
    <property type="nucleotide sequence ID" value="NZ_JAXAVW010000048.1"/>
</dbReference>
<dbReference type="Proteomes" id="UP001285521">
    <property type="component" value="Unassembled WGS sequence"/>
</dbReference>
<keyword evidence="2" id="KW-1185">Reference proteome</keyword>
<protein>
    <submittedName>
        <fullName evidence="1">Uncharacterized protein</fullName>
    </submittedName>
</protein>
<name>A0ABU4TET2_9PSEU</name>
<gene>
    <name evidence="1" type="ORF">SK803_41430</name>
</gene>
<comment type="caution">
    <text evidence="1">The sequence shown here is derived from an EMBL/GenBank/DDBJ whole genome shotgun (WGS) entry which is preliminary data.</text>
</comment>
<accession>A0ABU4TET2</accession>
<organism evidence="1 2">
    <name type="scientific">Lentzea miocenica</name>
    <dbReference type="NCBI Taxonomy" id="3095431"/>
    <lineage>
        <taxon>Bacteria</taxon>
        <taxon>Bacillati</taxon>
        <taxon>Actinomycetota</taxon>
        <taxon>Actinomycetes</taxon>
        <taxon>Pseudonocardiales</taxon>
        <taxon>Pseudonocardiaceae</taxon>
        <taxon>Lentzea</taxon>
    </lineage>
</organism>
<reference evidence="1 2" key="2">
    <citation type="submission" date="2023-11" db="EMBL/GenBank/DDBJ databases">
        <authorList>
            <person name="Lara A.C."/>
            <person name="Chronakova A."/>
        </authorList>
    </citation>
    <scope>NUCLEOTIDE SEQUENCE [LARGE SCALE GENOMIC DNA]</scope>
    <source>
        <strain evidence="1 2">BCCO 10_0856</strain>
    </source>
</reference>
<proteinExistence type="predicted"/>
<evidence type="ECO:0000313" key="2">
    <source>
        <dbReference type="Proteomes" id="UP001285521"/>
    </source>
</evidence>
<reference evidence="1 2" key="1">
    <citation type="submission" date="2023-11" db="EMBL/GenBank/DDBJ databases">
        <title>Lentzea sokolovensis, sp. nov., Lentzea kristufkii, sp. nov., and Lentzea miocenensis, sp. nov., rare actinobacteria from Sokolov Coal Basin, Miocene lacustrine sediment, Czech Republic.</title>
        <authorList>
            <person name="Lara A."/>
            <person name="Kotroba L."/>
            <person name="Nouioui I."/>
            <person name="Neumann-Schaal M."/>
            <person name="Mast Y."/>
            <person name="Chronakova A."/>
        </authorList>
    </citation>
    <scope>NUCLEOTIDE SEQUENCE [LARGE SCALE GENOMIC DNA]</scope>
    <source>
        <strain evidence="1 2">BCCO 10_0856</strain>
    </source>
</reference>
<sequence length="287" mass="31595">MILVQWTFSSDPSLIPWWVGPSRSRKPWGLYWQPLVEQIANKVNDSIDEAAWLAGTKADSVLVAVVTPFFSDFEGKVVVLDGTAMVELVVPDEIASSRLLAEVGEYIESKSFEALDKVAKKLKTGPPVRRIVEEPVGGERVVESDQVSLIGTEYLGDGLLALVPPQMAGRNFVDAIVQVSEELGEHRLHGWRLFQDDTPESGPGDGSELFVELDFRGIDVPALLSVLQYNKENALVVIARSLEQVGPWLKKIEPLMQGVTLSPILAGRDGSLEWISFRFAETRGKGN</sequence>